<feature type="binding site" evidence="7">
    <location>
        <position position="139"/>
    </location>
    <ligand>
        <name>S-adenosyl-L-methionine</name>
        <dbReference type="ChEBI" id="CHEBI:59789"/>
    </ligand>
</feature>
<dbReference type="HAMAP" id="MF_02060">
    <property type="entry name" value="tRNA_methyltr_TrmH"/>
    <property type="match status" value="1"/>
</dbReference>
<dbReference type="InterPro" id="IPR029026">
    <property type="entry name" value="tRNA_m1G_MTases_N"/>
</dbReference>
<dbReference type="RefSeq" id="WP_274691263.1">
    <property type="nucleotide sequence ID" value="NZ_JAPMOU010000047.1"/>
</dbReference>
<keyword evidence="6 7" id="KW-0694">RNA-binding</keyword>
<comment type="catalytic activity">
    <reaction evidence="7">
        <text>guanosine(18) in tRNA + S-adenosyl-L-methionine = 2'-O-methylguanosine(18) in tRNA + S-adenosyl-L-homocysteine + H(+)</text>
        <dbReference type="Rhea" id="RHEA:20077"/>
        <dbReference type="Rhea" id="RHEA-COMP:10190"/>
        <dbReference type="Rhea" id="RHEA-COMP:10192"/>
        <dbReference type="ChEBI" id="CHEBI:15378"/>
        <dbReference type="ChEBI" id="CHEBI:57856"/>
        <dbReference type="ChEBI" id="CHEBI:59789"/>
        <dbReference type="ChEBI" id="CHEBI:74269"/>
        <dbReference type="ChEBI" id="CHEBI:74445"/>
        <dbReference type="EC" id="2.1.1.34"/>
    </reaction>
</comment>
<dbReference type="Proteomes" id="UP001528823">
    <property type="component" value="Unassembled WGS sequence"/>
</dbReference>
<dbReference type="SUPFAM" id="SSF75217">
    <property type="entry name" value="alpha/beta knot"/>
    <property type="match status" value="1"/>
</dbReference>
<feature type="domain" description="tRNA/rRNA methyltransferase SpoU type" evidence="8">
    <location>
        <begin position="20"/>
        <end position="158"/>
    </location>
</feature>
<comment type="caution">
    <text evidence="10">The sequence shown here is derived from an EMBL/GenBank/DDBJ whole genome shotgun (WGS) entry which is preliminary data.</text>
</comment>
<evidence type="ECO:0000259" key="8">
    <source>
        <dbReference type="Pfam" id="PF00588"/>
    </source>
</evidence>
<proteinExistence type="inferred from homology"/>
<evidence type="ECO:0000256" key="7">
    <source>
        <dbReference type="HAMAP-Rule" id="MF_02060"/>
    </source>
</evidence>
<dbReference type="CDD" id="cd18092">
    <property type="entry name" value="SpoU-like_TrmH"/>
    <property type="match status" value="1"/>
</dbReference>
<evidence type="ECO:0000256" key="2">
    <source>
        <dbReference type="ARBA" id="ARBA00022603"/>
    </source>
</evidence>
<dbReference type="PANTHER" id="PTHR43453:SF1">
    <property type="entry name" value="TRNA_RRNA METHYLTRANSFERASE SPOU TYPE DOMAIN-CONTAINING PROTEIN"/>
    <property type="match status" value="1"/>
</dbReference>
<keyword evidence="11" id="KW-1185">Reference proteome</keyword>
<dbReference type="InterPro" id="IPR029028">
    <property type="entry name" value="Alpha/beta_knot_MTases"/>
</dbReference>
<evidence type="ECO:0000259" key="9">
    <source>
        <dbReference type="Pfam" id="PF12105"/>
    </source>
</evidence>
<gene>
    <name evidence="7 10" type="primary">trmH</name>
    <name evidence="10" type="ORF">ORQ98_23600</name>
</gene>
<keyword evidence="3 7" id="KW-0808">Transferase</keyword>
<dbReference type="Pfam" id="PF12105">
    <property type="entry name" value="SpoU_methylas_C"/>
    <property type="match status" value="1"/>
</dbReference>
<keyword evidence="5 7" id="KW-0819">tRNA processing</keyword>
<keyword evidence="4 7" id="KW-0949">S-adenosyl-L-methionine</keyword>
<keyword evidence="1 7" id="KW-0820">tRNA-binding</keyword>
<name>A0ABT5UHP4_9GAMM</name>
<dbReference type="InterPro" id="IPR001537">
    <property type="entry name" value="SpoU_MeTrfase"/>
</dbReference>
<organism evidence="10 11">
    <name type="scientific">Spartinivicinus poritis</name>
    <dbReference type="NCBI Taxonomy" id="2994640"/>
    <lineage>
        <taxon>Bacteria</taxon>
        <taxon>Pseudomonadati</taxon>
        <taxon>Pseudomonadota</taxon>
        <taxon>Gammaproteobacteria</taxon>
        <taxon>Oceanospirillales</taxon>
        <taxon>Zooshikellaceae</taxon>
        <taxon>Spartinivicinus</taxon>
    </lineage>
</organism>
<reference evidence="10 11" key="1">
    <citation type="submission" date="2022-11" db="EMBL/GenBank/DDBJ databases">
        <title>Spartinivicinus poritis sp. nov., isolated from scleractinian coral Porites lutea.</title>
        <authorList>
            <person name="Zhang G."/>
            <person name="Cai L."/>
            <person name="Wei Q."/>
        </authorList>
    </citation>
    <scope>NUCLEOTIDE SEQUENCE [LARGE SCALE GENOMIC DNA]</scope>
    <source>
        <strain evidence="10 11">A2-2</strain>
    </source>
</reference>
<evidence type="ECO:0000313" key="10">
    <source>
        <dbReference type="EMBL" id="MDE1464953.1"/>
    </source>
</evidence>
<evidence type="ECO:0000256" key="6">
    <source>
        <dbReference type="ARBA" id="ARBA00022884"/>
    </source>
</evidence>
<dbReference type="EC" id="2.1.1.34" evidence="7"/>
<dbReference type="InterPro" id="IPR022724">
    <property type="entry name" value="rRNA_MeTrfase_SpoU_C"/>
</dbReference>
<dbReference type="InterPro" id="IPR033671">
    <property type="entry name" value="TrmH"/>
</dbReference>
<evidence type="ECO:0000256" key="4">
    <source>
        <dbReference type="ARBA" id="ARBA00022691"/>
    </source>
</evidence>
<comment type="function">
    <text evidence="7">Catalyzes the 2'-O methylation of guanosine at position 18 in tRNA.</text>
</comment>
<dbReference type="NCBIfam" id="NF008295">
    <property type="entry name" value="PRK11081.1"/>
    <property type="match status" value="1"/>
</dbReference>
<comment type="similarity">
    <text evidence="7">Belongs to the class IV-like SAM-binding methyltransferase superfamily. RNA methyltransferase TrmH family.</text>
</comment>
<feature type="domain" description="RNA methyltransferase SpoU/TrmH type C-terminal" evidence="9">
    <location>
        <begin position="163"/>
        <end position="215"/>
    </location>
</feature>
<dbReference type="Gene3D" id="3.40.1280.10">
    <property type="match status" value="1"/>
</dbReference>
<evidence type="ECO:0000256" key="3">
    <source>
        <dbReference type="ARBA" id="ARBA00022679"/>
    </source>
</evidence>
<accession>A0ABT5UHP4</accession>
<evidence type="ECO:0000313" key="11">
    <source>
        <dbReference type="Proteomes" id="UP001528823"/>
    </source>
</evidence>
<sequence length="225" mass="25476">MTPERYQKYQQTLNLRQPDLTVLTDQVHKPHNLSAIIRTCDAVGIHEIHVTQPKEGYRDFRGRACGSQRWVQVNLYDEVTDAITQLQQQGYAIYAAHFSEQAVNFRDVDYCQPCAVLLGAEKKGVSPTAATLADQHITIPMQGMVGSFNVSVAAAVILAEAQRQREQAGLYKHTRLNQGVYQQTLFQWAYPELAEYCDQRGLAYPELDEQGTLINPSEWYAKVNN</sequence>
<protein>
    <recommendedName>
        <fullName evidence="7">tRNA (guanosine(18)-2'-O)-methyltransferase</fullName>
        <ecNumber evidence="7">2.1.1.34</ecNumber>
    </recommendedName>
    <alternativeName>
        <fullName evidence="7">tRNA [Gm18] methyltransferase</fullName>
    </alternativeName>
</protein>
<comment type="caution">
    <text evidence="7">Lacks conserved residue(s) required for the propagation of feature annotation.</text>
</comment>
<keyword evidence="2 7" id="KW-0489">Methyltransferase</keyword>
<evidence type="ECO:0000256" key="1">
    <source>
        <dbReference type="ARBA" id="ARBA00022555"/>
    </source>
</evidence>
<dbReference type="PANTHER" id="PTHR43453">
    <property type="entry name" value="RRNA METHYLASE-LIKE"/>
    <property type="match status" value="1"/>
</dbReference>
<evidence type="ECO:0000256" key="5">
    <source>
        <dbReference type="ARBA" id="ARBA00022694"/>
    </source>
</evidence>
<dbReference type="Pfam" id="PF00588">
    <property type="entry name" value="SpoU_methylase"/>
    <property type="match status" value="1"/>
</dbReference>
<dbReference type="EMBL" id="JAPMOU010000047">
    <property type="protein sequence ID" value="MDE1464953.1"/>
    <property type="molecule type" value="Genomic_DNA"/>
</dbReference>